<protein>
    <submittedName>
        <fullName evidence="2">Low-complexity protein</fullName>
    </submittedName>
</protein>
<evidence type="ECO:0000313" key="2">
    <source>
        <dbReference type="EMBL" id="HFM97439.1"/>
    </source>
</evidence>
<name>A0A7C3PEA7_9CYAN</name>
<keyword evidence="1" id="KW-0677">Repeat</keyword>
<gene>
    <name evidence="2" type="ORF">ENR64_06660</name>
</gene>
<dbReference type="SUPFAM" id="SSF141571">
    <property type="entry name" value="Pentapeptide repeat-like"/>
    <property type="match status" value="2"/>
</dbReference>
<accession>A0A7C3PEA7</accession>
<dbReference type="InterPro" id="IPR001646">
    <property type="entry name" value="5peptide_repeat"/>
</dbReference>
<dbReference type="Pfam" id="PF00805">
    <property type="entry name" value="Pentapeptide"/>
    <property type="match status" value="6"/>
</dbReference>
<dbReference type="AlphaFoldDB" id="A0A7C3PEA7"/>
<dbReference type="EMBL" id="DSRU01000080">
    <property type="protein sequence ID" value="HFM97439.1"/>
    <property type="molecule type" value="Genomic_DNA"/>
</dbReference>
<comment type="caution">
    <text evidence="2">The sequence shown here is derived from an EMBL/GenBank/DDBJ whole genome shotgun (WGS) entry which is preliminary data.</text>
</comment>
<dbReference type="Gene3D" id="2.160.20.80">
    <property type="entry name" value="E3 ubiquitin-protein ligase SopA"/>
    <property type="match status" value="3"/>
</dbReference>
<sequence>MQIHELLERYQNGEREFAHVDLSGANLSGVNLRDVNLSGANLTGVNLSWAFLSRANLTGACLRQADLRSASLNSAKLNQALLSGANLSKADLRMAYLQDADLNWAVLEDADLGGANLQAAKLDQVNLERAKLGSVQMASAELMEANLRRANLAGANLEQANLREAHLDEANLREVNLVRANLIEANLSGAYLRQSDLTEADLHRVVLSGADLSEANLTGADLSRANLSGAYLLKTSFRKAHLLRASLQDAFLLRADLNEANLRGADLRRADLSGAYLSDAILIEADLTDAFLLESHLIRTNLDGAQLSGCCIYNWHIEEVNLATVKCSYVYTQFNYTSKKPTNRYPHGRDLEPGELGKRHRESSSLVELYFTEEVNWEALVFTLTQVELESPELKLTIHSSEPIENNYLVKVLTNREINSKVLVRRVFQLYPDILHRWKQKRSELLQLLGIQAGGAAIDAAAEMPQNSTSHNRQERIYREVVRQIQHILLSQAPEQFVESVQNLLGYLSREGIPTEEIQKKIIGQVIVQRARKDPVFRENLLRWENSVNETARQSVVGRAVRVAIALLWESRPT</sequence>
<dbReference type="PANTHER" id="PTHR47485:SF1">
    <property type="entry name" value="THYLAKOID LUMENAL 17.4 KDA PROTEIN, CHLOROPLASTIC"/>
    <property type="match status" value="1"/>
</dbReference>
<organism evidence="2">
    <name type="scientific">Oscillatoriales cyanobacterium SpSt-418</name>
    <dbReference type="NCBI Taxonomy" id="2282169"/>
    <lineage>
        <taxon>Bacteria</taxon>
        <taxon>Bacillati</taxon>
        <taxon>Cyanobacteriota</taxon>
        <taxon>Cyanophyceae</taxon>
        <taxon>Oscillatoriophycideae</taxon>
        <taxon>Oscillatoriales</taxon>
    </lineage>
</organism>
<evidence type="ECO:0000256" key="1">
    <source>
        <dbReference type="ARBA" id="ARBA00022737"/>
    </source>
</evidence>
<dbReference type="PANTHER" id="PTHR47485">
    <property type="entry name" value="THYLAKOID LUMENAL 17.4 KDA PROTEIN, CHLOROPLASTIC"/>
    <property type="match status" value="1"/>
</dbReference>
<proteinExistence type="predicted"/>
<reference evidence="2" key="1">
    <citation type="journal article" date="2020" name="mSystems">
        <title>Genome- and Community-Level Interaction Insights into Carbon Utilization and Element Cycling Functions of Hydrothermarchaeota in Hydrothermal Sediment.</title>
        <authorList>
            <person name="Zhou Z."/>
            <person name="Liu Y."/>
            <person name="Xu W."/>
            <person name="Pan J."/>
            <person name="Luo Z.H."/>
            <person name="Li M."/>
        </authorList>
    </citation>
    <scope>NUCLEOTIDE SEQUENCE [LARGE SCALE GENOMIC DNA]</scope>
    <source>
        <strain evidence="2">SpSt-418</strain>
    </source>
</reference>